<evidence type="ECO:0000259" key="5">
    <source>
        <dbReference type="Pfam" id="PF00591"/>
    </source>
</evidence>
<dbReference type="InterPro" id="IPR000312">
    <property type="entry name" value="Glycosyl_Trfase_fam3"/>
</dbReference>
<keyword evidence="7" id="KW-1185">Reference proteome</keyword>
<keyword evidence="3" id="KW-0028">Amino-acid biosynthesis</keyword>
<keyword evidence="1" id="KW-0328">Glycosyltransferase</keyword>
<dbReference type="InterPro" id="IPR035902">
    <property type="entry name" value="Nuc_phospho_transferase"/>
</dbReference>
<dbReference type="GO" id="GO:0004048">
    <property type="term" value="F:anthranilate phosphoribosyltransferase activity"/>
    <property type="evidence" value="ECO:0007669"/>
    <property type="project" value="InterPro"/>
</dbReference>
<evidence type="ECO:0000256" key="1">
    <source>
        <dbReference type="ARBA" id="ARBA00022676"/>
    </source>
</evidence>
<dbReference type="EMBL" id="MSIF01000020">
    <property type="protein sequence ID" value="OLF06629.1"/>
    <property type="molecule type" value="Genomic_DNA"/>
</dbReference>
<sequence>MGAVLEGLVNQRAGVGLDDWRSFWDRLESGEVERGEAVAVLSSLATRLPDHDTLCGLLASFDERREQAPSHWAGAVNIVGTGGGPRTFNISTASAFVAAAMGVPVVKTGSRAYTSKLGSIDLLERLGIGLTKSHMDTEDSLDRFGLAFAGQFVYPRVLTRLARVIVPTSMRWFGRFLNTVGPFIAGLPVAAQLTGVSAAAPLPRLRQLAGAVSDRTIWLCTNDAGADELLGFAENIIYTPGGEQALPRGKYTSGAGTLDSVAPADDLESTLTQFLDVLSGLAGDIPTETISINAAAMAVASGRFEDWPPAVAAARLAIRDGLARDLAERMRSTASGRRAVANG</sequence>
<evidence type="ECO:0000313" key="7">
    <source>
        <dbReference type="Proteomes" id="UP000185696"/>
    </source>
</evidence>
<reference evidence="6 7" key="1">
    <citation type="submission" date="2016-12" db="EMBL/GenBank/DDBJ databases">
        <title>The draft genome sequence of Actinophytocola xinjiangensis.</title>
        <authorList>
            <person name="Wang W."/>
            <person name="Yuan L."/>
        </authorList>
    </citation>
    <scope>NUCLEOTIDE SEQUENCE [LARGE SCALE GENOMIC DNA]</scope>
    <source>
        <strain evidence="6 7">CGMCC 4.4663</strain>
    </source>
</reference>
<dbReference type="RefSeq" id="WP_075136509.1">
    <property type="nucleotide sequence ID" value="NZ_MSIF01000020.1"/>
</dbReference>
<dbReference type="Pfam" id="PF00591">
    <property type="entry name" value="Glycos_transf_3"/>
    <property type="match status" value="1"/>
</dbReference>
<protein>
    <recommendedName>
        <fullName evidence="5">Glycosyl transferase family 3 domain-containing protein</fullName>
    </recommendedName>
</protein>
<dbReference type="PANTHER" id="PTHR43285">
    <property type="entry name" value="ANTHRANILATE PHOSPHORIBOSYLTRANSFERASE"/>
    <property type="match status" value="1"/>
</dbReference>
<keyword evidence="3" id="KW-0822">Tryptophan biosynthesis</keyword>
<dbReference type="AlphaFoldDB" id="A0A7Z0WGE0"/>
<evidence type="ECO:0000256" key="2">
    <source>
        <dbReference type="ARBA" id="ARBA00022679"/>
    </source>
</evidence>
<name>A0A7Z0WGE0_9PSEU</name>
<dbReference type="SUPFAM" id="SSF52418">
    <property type="entry name" value="Nucleoside phosphorylase/phosphoribosyltransferase catalytic domain"/>
    <property type="match status" value="1"/>
</dbReference>
<keyword evidence="2" id="KW-0808">Transferase</keyword>
<dbReference type="Proteomes" id="UP000185696">
    <property type="component" value="Unassembled WGS sequence"/>
</dbReference>
<accession>A0A7Z0WGE0</accession>
<dbReference type="InterPro" id="IPR005940">
    <property type="entry name" value="Anthranilate_Pribosyl_Tfrase"/>
</dbReference>
<feature type="domain" description="Glycosyl transferase family 3" evidence="5">
    <location>
        <begin position="75"/>
        <end position="323"/>
    </location>
</feature>
<proteinExistence type="predicted"/>
<dbReference type="GO" id="GO:0005829">
    <property type="term" value="C:cytosol"/>
    <property type="evidence" value="ECO:0007669"/>
    <property type="project" value="TreeGrafter"/>
</dbReference>
<dbReference type="OrthoDB" id="5145355at2"/>
<gene>
    <name evidence="6" type="ORF">BLA60_30640</name>
</gene>
<comment type="caution">
    <text evidence="6">The sequence shown here is derived from an EMBL/GenBank/DDBJ whole genome shotgun (WGS) entry which is preliminary data.</text>
</comment>
<evidence type="ECO:0000313" key="6">
    <source>
        <dbReference type="EMBL" id="OLF06629.1"/>
    </source>
</evidence>
<dbReference type="PANTHER" id="PTHR43285:SF2">
    <property type="entry name" value="ANTHRANILATE PHOSPHORIBOSYLTRANSFERASE"/>
    <property type="match status" value="1"/>
</dbReference>
<evidence type="ECO:0000256" key="3">
    <source>
        <dbReference type="ARBA" id="ARBA00022822"/>
    </source>
</evidence>
<organism evidence="6 7">
    <name type="scientific">Actinophytocola xinjiangensis</name>
    <dbReference type="NCBI Taxonomy" id="485602"/>
    <lineage>
        <taxon>Bacteria</taxon>
        <taxon>Bacillati</taxon>
        <taxon>Actinomycetota</taxon>
        <taxon>Actinomycetes</taxon>
        <taxon>Pseudonocardiales</taxon>
        <taxon>Pseudonocardiaceae</taxon>
    </lineage>
</organism>
<keyword evidence="4" id="KW-0057">Aromatic amino acid biosynthesis</keyword>
<evidence type="ECO:0000256" key="4">
    <source>
        <dbReference type="ARBA" id="ARBA00023141"/>
    </source>
</evidence>
<dbReference type="Gene3D" id="3.40.1030.10">
    <property type="entry name" value="Nucleoside phosphorylase/phosphoribosyltransferase catalytic domain"/>
    <property type="match status" value="1"/>
</dbReference>
<dbReference type="GO" id="GO:0000162">
    <property type="term" value="P:L-tryptophan biosynthetic process"/>
    <property type="evidence" value="ECO:0007669"/>
    <property type="project" value="UniProtKB-KW"/>
</dbReference>